<dbReference type="RefSeq" id="WP_095510044.1">
    <property type="nucleotide sequence ID" value="NZ_MQWD01000001.1"/>
</dbReference>
<dbReference type="Pfam" id="PF13440">
    <property type="entry name" value="Polysacc_synt_3"/>
    <property type="match status" value="1"/>
</dbReference>
<dbReference type="PANTHER" id="PTHR30250">
    <property type="entry name" value="PST FAMILY PREDICTED COLANIC ACID TRANSPORTER"/>
    <property type="match status" value="1"/>
</dbReference>
<gene>
    <name evidence="7" type="ORF">BSZ37_07990</name>
</gene>
<feature type="transmembrane region" description="Helical" evidence="6">
    <location>
        <begin position="145"/>
        <end position="166"/>
    </location>
</feature>
<feature type="transmembrane region" description="Helical" evidence="6">
    <location>
        <begin position="299"/>
        <end position="325"/>
    </location>
</feature>
<feature type="transmembrane region" description="Helical" evidence="6">
    <location>
        <begin position="363"/>
        <end position="382"/>
    </location>
</feature>
<evidence type="ECO:0000256" key="6">
    <source>
        <dbReference type="SAM" id="Phobius"/>
    </source>
</evidence>
<accession>A0A271IZH5</accession>
<dbReference type="InterPro" id="IPR050833">
    <property type="entry name" value="Poly_Biosynth_Transport"/>
</dbReference>
<feature type="transmembrane region" description="Helical" evidence="6">
    <location>
        <begin position="422"/>
        <end position="441"/>
    </location>
</feature>
<name>A0A271IZH5_9BACT</name>
<feature type="transmembrane region" description="Helical" evidence="6">
    <location>
        <begin position="172"/>
        <end position="193"/>
    </location>
</feature>
<dbReference type="EMBL" id="MQWD01000001">
    <property type="protein sequence ID" value="PAP76388.1"/>
    <property type="molecule type" value="Genomic_DNA"/>
</dbReference>
<feature type="transmembrane region" description="Helical" evidence="6">
    <location>
        <begin position="12"/>
        <end position="31"/>
    </location>
</feature>
<feature type="transmembrane region" description="Helical" evidence="6">
    <location>
        <begin position="218"/>
        <end position="241"/>
    </location>
</feature>
<evidence type="ECO:0000313" key="7">
    <source>
        <dbReference type="EMBL" id="PAP76388.1"/>
    </source>
</evidence>
<sequence length="479" mass="51325">MLKDFAKVFSGRMGQTIIGFGTLFVLLRLMTKEDYGLLALVTSLSGVIAVAAQFGLSSGLSKLVNDAQIRAPETVAALFRRGLAVQFILLLVFGFAGTGIAVLVYSEEIGPRLPVIAGIALFVVGTVAGEHYFRTGRTLDLFGSIARLTIWMAVARLVGAVIPYALTGSIGWSVFYYGALQALTASFYLYGLLREMSDGEATHAALEGGLRPWDYVRVALPFLVIASSNIIFSQIALLVLGKAQTLGSVAEYEVANRVVNFLRSPAIAFSFVISSRFGRAVASADNRAVRERLRTNAQVSLLGVPMAMSLFFCADWVLLVLGGAAYADAVLLVQILSIYLAGAFIADSYSLSLDYSGLSRGRAGIVVAVAVMNIALSVWLVPLMGTQGAALAVTTSTMVQAFGFVSLIRWEFSIGFIDATGIANTLYALLAIIIMIVMILTNKSIDIILLRICGIVGAFVLAVIYSLFLIKQHEYTKNV</sequence>
<evidence type="ECO:0000256" key="4">
    <source>
        <dbReference type="ARBA" id="ARBA00022989"/>
    </source>
</evidence>
<evidence type="ECO:0000256" key="5">
    <source>
        <dbReference type="ARBA" id="ARBA00023136"/>
    </source>
</evidence>
<evidence type="ECO:0000256" key="3">
    <source>
        <dbReference type="ARBA" id="ARBA00022692"/>
    </source>
</evidence>
<feature type="transmembrane region" description="Helical" evidence="6">
    <location>
        <begin position="331"/>
        <end position="351"/>
    </location>
</feature>
<keyword evidence="8" id="KW-1185">Reference proteome</keyword>
<keyword evidence="5 6" id="KW-0472">Membrane</keyword>
<protein>
    <recommendedName>
        <fullName evidence="9">Polysaccharide biosynthesis protein C-terminal domain-containing protein</fullName>
    </recommendedName>
</protein>
<dbReference type="PANTHER" id="PTHR30250:SF11">
    <property type="entry name" value="O-ANTIGEN TRANSPORTER-RELATED"/>
    <property type="match status" value="1"/>
</dbReference>
<evidence type="ECO:0000313" key="8">
    <source>
        <dbReference type="Proteomes" id="UP000216339"/>
    </source>
</evidence>
<dbReference type="AlphaFoldDB" id="A0A271IZH5"/>
<dbReference type="Proteomes" id="UP000216339">
    <property type="component" value="Unassembled WGS sequence"/>
</dbReference>
<organism evidence="7 8">
    <name type="scientific">Rubrivirga marina</name>
    <dbReference type="NCBI Taxonomy" id="1196024"/>
    <lineage>
        <taxon>Bacteria</taxon>
        <taxon>Pseudomonadati</taxon>
        <taxon>Rhodothermota</taxon>
        <taxon>Rhodothermia</taxon>
        <taxon>Rhodothermales</taxon>
        <taxon>Rubricoccaceae</taxon>
        <taxon>Rubrivirga</taxon>
    </lineage>
</organism>
<comment type="subcellular location">
    <subcellularLocation>
        <location evidence="1">Cell membrane</location>
        <topology evidence="1">Multi-pass membrane protein</topology>
    </subcellularLocation>
</comment>
<evidence type="ECO:0000256" key="1">
    <source>
        <dbReference type="ARBA" id="ARBA00004651"/>
    </source>
</evidence>
<feature type="transmembrane region" description="Helical" evidence="6">
    <location>
        <begin position="388"/>
        <end position="410"/>
    </location>
</feature>
<evidence type="ECO:0008006" key="9">
    <source>
        <dbReference type="Google" id="ProtNLM"/>
    </source>
</evidence>
<evidence type="ECO:0000256" key="2">
    <source>
        <dbReference type="ARBA" id="ARBA00022475"/>
    </source>
</evidence>
<keyword evidence="4 6" id="KW-1133">Transmembrane helix</keyword>
<feature type="transmembrane region" description="Helical" evidence="6">
    <location>
        <begin position="82"/>
        <end position="106"/>
    </location>
</feature>
<feature type="transmembrane region" description="Helical" evidence="6">
    <location>
        <begin position="112"/>
        <end position="133"/>
    </location>
</feature>
<keyword evidence="2" id="KW-1003">Cell membrane</keyword>
<feature type="transmembrane region" description="Helical" evidence="6">
    <location>
        <begin position="37"/>
        <end position="61"/>
    </location>
</feature>
<keyword evidence="3 6" id="KW-0812">Transmembrane</keyword>
<feature type="transmembrane region" description="Helical" evidence="6">
    <location>
        <begin position="447"/>
        <end position="470"/>
    </location>
</feature>
<proteinExistence type="predicted"/>
<dbReference type="GO" id="GO:0005886">
    <property type="term" value="C:plasma membrane"/>
    <property type="evidence" value="ECO:0007669"/>
    <property type="project" value="UniProtKB-SubCell"/>
</dbReference>
<reference evidence="7 8" key="1">
    <citation type="submission" date="2016-11" db="EMBL/GenBank/DDBJ databases">
        <title>Study of marine rhodopsin-containing bacteria.</title>
        <authorList>
            <person name="Yoshizawa S."/>
            <person name="Kumagai Y."/>
            <person name="Kogure K."/>
        </authorList>
    </citation>
    <scope>NUCLEOTIDE SEQUENCE [LARGE SCALE GENOMIC DNA]</scope>
    <source>
        <strain evidence="7 8">SAORIC-28</strain>
    </source>
</reference>
<dbReference type="OrthoDB" id="9770347at2"/>
<comment type="caution">
    <text evidence="7">The sequence shown here is derived from an EMBL/GenBank/DDBJ whole genome shotgun (WGS) entry which is preliminary data.</text>
</comment>